<comment type="caution">
    <text evidence="3">The sequence shown here is derived from an EMBL/GenBank/DDBJ whole genome shotgun (WGS) entry which is preliminary data.</text>
</comment>
<dbReference type="Gene3D" id="3.40.50.2000">
    <property type="entry name" value="Glycogen Phosphorylase B"/>
    <property type="match status" value="2"/>
</dbReference>
<feature type="domain" description="Glycosyltransferase subfamily 4-like N-terminal" evidence="2">
    <location>
        <begin position="23"/>
        <end position="190"/>
    </location>
</feature>
<evidence type="ECO:0000259" key="1">
    <source>
        <dbReference type="Pfam" id="PF00534"/>
    </source>
</evidence>
<sequence length="391" mass="43157">MKVLFITSTFSLKGDDSLVPWMRNLVVGLKSKGVDLEVLAPAIKGSPSHKISDVQVHRFRYAPAPLEILTQDEGAVSKIRKNPFLALLSIPYMVFGTIAAVRRSVGSKYDVIHVNWPFPLGLIGLVAKWVSRGKLVFTFYGAEFALINKIPFGKLIMSFILKRADKVIAISEYTKKKVQQIAKVRIAVIPFTSGIQILTRKSEIRSKVTKDKRVLFVGRLIERKGVAYLIDAVPEVIKSVGAKVDIVGDGPLLDQLKDQVRRKKLTGVVTIHGRVSEAKLKELYLISDVFVLPAITDRWGDTEGLGVVLLEAMSIGKPVVATNVGGITDIVKHNKTGYLVSEKNSLALAGVLVKVLGDNKLARRLGASGQRFVKESFSWEMIIEKTLNIYQ</sequence>
<evidence type="ECO:0000313" key="4">
    <source>
        <dbReference type="Proteomes" id="UP000178429"/>
    </source>
</evidence>
<dbReference type="InterPro" id="IPR050194">
    <property type="entry name" value="Glycosyltransferase_grp1"/>
</dbReference>
<dbReference type="Pfam" id="PF13439">
    <property type="entry name" value="Glyco_transf_4"/>
    <property type="match status" value="1"/>
</dbReference>
<dbReference type="CDD" id="cd03801">
    <property type="entry name" value="GT4_PimA-like"/>
    <property type="match status" value="1"/>
</dbReference>
<dbReference type="AlphaFoldDB" id="A0A1F8C0W7"/>
<dbReference type="GO" id="GO:0016757">
    <property type="term" value="F:glycosyltransferase activity"/>
    <property type="evidence" value="ECO:0007669"/>
    <property type="project" value="InterPro"/>
</dbReference>
<dbReference type="PANTHER" id="PTHR45947:SF3">
    <property type="entry name" value="SULFOQUINOVOSYL TRANSFERASE SQD2"/>
    <property type="match status" value="1"/>
</dbReference>
<feature type="domain" description="Glycosyl transferase family 1" evidence="1">
    <location>
        <begin position="203"/>
        <end position="370"/>
    </location>
</feature>
<name>A0A1F8C0W7_9BACT</name>
<evidence type="ECO:0000259" key="2">
    <source>
        <dbReference type="Pfam" id="PF13439"/>
    </source>
</evidence>
<accession>A0A1F8C0W7</accession>
<gene>
    <name evidence="3" type="ORF">A2975_04915</name>
</gene>
<dbReference type="PANTHER" id="PTHR45947">
    <property type="entry name" value="SULFOQUINOVOSYL TRANSFERASE SQD2"/>
    <property type="match status" value="1"/>
</dbReference>
<dbReference type="SUPFAM" id="SSF53756">
    <property type="entry name" value="UDP-Glycosyltransferase/glycogen phosphorylase"/>
    <property type="match status" value="1"/>
</dbReference>
<evidence type="ECO:0008006" key="5">
    <source>
        <dbReference type="Google" id="ProtNLM"/>
    </source>
</evidence>
<organism evidence="3 4">
    <name type="scientific">Candidatus Woesebacteria bacterium RIFCSPLOWO2_01_FULL_44_14</name>
    <dbReference type="NCBI Taxonomy" id="1802525"/>
    <lineage>
        <taxon>Bacteria</taxon>
        <taxon>Candidatus Woeseibacteriota</taxon>
    </lineage>
</organism>
<dbReference type="Proteomes" id="UP000178429">
    <property type="component" value="Unassembled WGS sequence"/>
</dbReference>
<protein>
    <recommendedName>
        <fullName evidence="5">Glycosyl transferase family 1 domain-containing protein</fullName>
    </recommendedName>
</protein>
<dbReference type="STRING" id="1802525.A2975_04915"/>
<dbReference type="Pfam" id="PF00534">
    <property type="entry name" value="Glycos_transf_1"/>
    <property type="match status" value="1"/>
</dbReference>
<evidence type="ECO:0000313" key="3">
    <source>
        <dbReference type="EMBL" id="OGM69993.1"/>
    </source>
</evidence>
<dbReference type="InterPro" id="IPR028098">
    <property type="entry name" value="Glyco_trans_4-like_N"/>
</dbReference>
<dbReference type="InterPro" id="IPR001296">
    <property type="entry name" value="Glyco_trans_1"/>
</dbReference>
<dbReference type="EMBL" id="MGHL01000007">
    <property type="protein sequence ID" value="OGM69993.1"/>
    <property type="molecule type" value="Genomic_DNA"/>
</dbReference>
<proteinExistence type="predicted"/>
<reference evidence="3 4" key="1">
    <citation type="journal article" date="2016" name="Nat. Commun.">
        <title>Thousands of microbial genomes shed light on interconnected biogeochemical processes in an aquifer system.</title>
        <authorList>
            <person name="Anantharaman K."/>
            <person name="Brown C.T."/>
            <person name="Hug L.A."/>
            <person name="Sharon I."/>
            <person name="Castelle C.J."/>
            <person name="Probst A.J."/>
            <person name="Thomas B.C."/>
            <person name="Singh A."/>
            <person name="Wilkins M.J."/>
            <person name="Karaoz U."/>
            <person name="Brodie E.L."/>
            <person name="Williams K.H."/>
            <person name="Hubbard S.S."/>
            <person name="Banfield J.F."/>
        </authorList>
    </citation>
    <scope>NUCLEOTIDE SEQUENCE [LARGE SCALE GENOMIC DNA]</scope>
</reference>